<keyword evidence="1" id="KW-0808">Transferase</keyword>
<comment type="caution">
    <text evidence="3">The sequence shown here is derived from an EMBL/GenBank/DDBJ whole genome shotgun (WGS) entry which is preliminary data.</text>
</comment>
<dbReference type="Gene3D" id="3.40.50.150">
    <property type="entry name" value="Vaccinia Virus protein VP39"/>
    <property type="match status" value="1"/>
</dbReference>
<feature type="domain" description="Methyltransferase type 11" evidence="2">
    <location>
        <begin position="49"/>
        <end position="143"/>
    </location>
</feature>
<dbReference type="Pfam" id="PF08241">
    <property type="entry name" value="Methyltransf_11"/>
    <property type="match status" value="1"/>
</dbReference>
<gene>
    <name evidence="3" type="ORF">LZ536_11330</name>
</gene>
<proteinExistence type="predicted"/>
<dbReference type="CDD" id="cd02440">
    <property type="entry name" value="AdoMet_MTases"/>
    <property type="match status" value="1"/>
</dbReference>
<evidence type="ECO:0000313" key="4">
    <source>
        <dbReference type="Proteomes" id="UP001165363"/>
    </source>
</evidence>
<dbReference type="PANTHER" id="PTHR44068">
    <property type="entry name" value="ZGC:194242"/>
    <property type="match status" value="1"/>
</dbReference>
<evidence type="ECO:0000313" key="3">
    <source>
        <dbReference type="EMBL" id="MCL6684485.1"/>
    </source>
</evidence>
<dbReference type="PANTHER" id="PTHR44068:SF1">
    <property type="entry name" value="HYPOTHETICAL LOC100005854"/>
    <property type="match status" value="1"/>
</dbReference>
<keyword evidence="4" id="KW-1185">Reference proteome</keyword>
<keyword evidence="3" id="KW-0489">Methyltransferase</keyword>
<dbReference type="InterPro" id="IPR050447">
    <property type="entry name" value="Erg6_SMT_methyltransf"/>
</dbReference>
<dbReference type="InterPro" id="IPR013216">
    <property type="entry name" value="Methyltransf_11"/>
</dbReference>
<dbReference type="GO" id="GO:0008168">
    <property type="term" value="F:methyltransferase activity"/>
    <property type="evidence" value="ECO:0007669"/>
    <property type="project" value="UniProtKB-KW"/>
</dbReference>
<dbReference type="GO" id="GO:0032259">
    <property type="term" value="P:methylation"/>
    <property type="evidence" value="ECO:0007669"/>
    <property type="project" value="UniProtKB-KW"/>
</dbReference>
<dbReference type="Proteomes" id="UP001165363">
    <property type="component" value="Unassembled WGS sequence"/>
</dbReference>
<organism evidence="3 4">
    <name type="scientific">Sphingomonas alba</name>
    <dbReference type="NCBI Taxonomy" id="2908208"/>
    <lineage>
        <taxon>Bacteria</taxon>
        <taxon>Pseudomonadati</taxon>
        <taxon>Pseudomonadota</taxon>
        <taxon>Alphaproteobacteria</taxon>
        <taxon>Sphingomonadales</taxon>
        <taxon>Sphingomonadaceae</taxon>
        <taxon>Sphingomonas</taxon>
    </lineage>
</organism>
<name>A0ABT0RPK5_9SPHN</name>
<reference evidence="3" key="1">
    <citation type="submission" date="2022-05" db="EMBL/GenBank/DDBJ databases">
        <authorList>
            <person name="Jo J.-H."/>
            <person name="Im W.-T."/>
        </authorList>
    </citation>
    <scope>NUCLEOTIDE SEQUENCE</scope>
    <source>
        <strain evidence="3">SE158</strain>
    </source>
</reference>
<dbReference type="EMBL" id="JAMGBD010000002">
    <property type="protein sequence ID" value="MCL6684485.1"/>
    <property type="molecule type" value="Genomic_DNA"/>
</dbReference>
<evidence type="ECO:0000256" key="1">
    <source>
        <dbReference type="ARBA" id="ARBA00022679"/>
    </source>
</evidence>
<dbReference type="InterPro" id="IPR029063">
    <property type="entry name" value="SAM-dependent_MTases_sf"/>
</dbReference>
<evidence type="ECO:0000259" key="2">
    <source>
        <dbReference type="Pfam" id="PF08241"/>
    </source>
</evidence>
<dbReference type="SUPFAM" id="SSF53335">
    <property type="entry name" value="S-adenosyl-L-methionine-dependent methyltransferases"/>
    <property type="match status" value="1"/>
</dbReference>
<protein>
    <submittedName>
        <fullName evidence="3">Class I SAM-dependent methyltransferase</fullName>
    </submittedName>
</protein>
<dbReference type="RefSeq" id="WP_249848892.1">
    <property type="nucleotide sequence ID" value="NZ_JAMGBD010000002.1"/>
</dbReference>
<accession>A0ABT0RPK5</accession>
<sequence>MSWTAVGRQLANPSGVGGRLVGAIMRVANKVPTEALVGALQIDSTHRVLDIGCGDGTALAAVPQAAYRSGLDRSATMLSIAGKALRRPLREGRASLVQGDMMNLPYEPNSFDRLLASNILYFCRDVPSFIDQCRRVARPGASLGIYVTAAESMAKWRFAGSATHRHFSRQDLESELRESGLGRADFEIDALILPGEIEGLLAVVRL</sequence>